<name>A0A0J5M8A4_PLUGE</name>
<reference evidence="1 2" key="1">
    <citation type="submission" date="2015-05" db="EMBL/GenBank/DDBJ databases">
        <title>Genome sequences of Pluralibacter gergoviae.</title>
        <authorList>
            <person name="Greninger A.L."/>
            <person name="Miller S."/>
        </authorList>
    </citation>
    <scope>NUCLEOTIDE SEQUENCE [LARGE SCALE GENOMIC DNA]</scope>
    <source>
        <strain evidence="1 2">JS81F13</strain>
    </source>
</reference>
<sequence>MIQLFRRDLVRDFFRNDPGDACLDSYFQQLLGNFCPAGGCYMYEPVTWVTDLTGHIGNTF</sequence>
<evidence type="ECO:0000313" key="1">
    <source>
        <dbReference type="EMBL" id="KMK11919.1"/>
    </source>
</evidence>
<dbReference type="AlphaFoldDB" id="A0A0J5M8A4"/>
<comment type="caution">
    <text evidence="1">The sequence shown here is derived from an EMBL/GenBank/DDBJ whole genome shotgun (WGS) entry which is preliminary data.</text>
</comment>
<keyword evidence="2" id="KW-1185">Reference proteome</keyword>
<dbReference type="Proteomes" id="UP000036196">
    <property type="component" value="Unassembled WGS sequence"/>
</dbReference>
<dbReference type="EMBL" id="LDZF01000023">
    <property type="protein sequence ID" value="KMK11919.1"/>
    <property type="molecule type" value="Genomic_DNA"/>
</dbReference>
<accession>A0A0J5M8A4</accession>
<gene>
    <name evidence="1" type="ORF">ABW06_19200</name>
</gene>
<protein>
    <submittedName>
        <fullName evidence="1">Uncharacterized protein</fullName>
    </submittedName>
</protein>
<proteinExistence type="predicted"/>
<evidence type="ECO:0000313" key="2">
    <source>
        <dbReference type="Proteomes" id="UP000036196"/>
    </source>
</evidence>
<organism evidence="1 2">
    <name type="scientific">Pluralibacter gergoviae</name>
    <name type="common">Enterobacter gergoviae</name>
    <dbReference type="NCBI Taxonomy" id="61647"/>
    <lineage>
        <taxon>Bacteria</taxon>
        <taxon>Pseudomonadati</taxon>
        <taxon>Pseudomonadota</taxon>
        <taxon>Gammaproteobacteria</taxon>
        <taxon>Enterobacterales</taxon>
        <taxon>Enterobacteriaceae</taxon>
        <taxon>Pluralibacter</taxon>
    </lineage>
</organism>